<name>A0A8C3QSJ6_9PASS</name>
<dbReference type="SUPFAM" id="SSF49562">
    <property type="entry name" value="C2 domain (Calcium/lipid-binding domain, CaLB)"/>
    <property type="match status" value="1"/>
</dbReference>
<dbReference type="Proteomes" id="UP000694396">
    <property type="component" value="Unplaced"/>
</dbReference>
<organism evidence="2 3">
    <name type="scientific">Cyanoderma ruficeps</name>
    <name type="common">rufous-capped babbler</name>
    <dbReference type="NCBI Taxonomy" id="181631"/>
    <lineage>
        <taxon>Eukaryota</taxon>
        <taxon>Metazoa</taxon>
        <taxon>Chordata</taxon>
        <taxon>Craniata</taxon>
        <taxon>Vertebrata</taxon>
        <taxon>Euteleostomi</taxon>
        <taxon>Archelosauria</taxon>
        <taxon>Archosauria</taxon>
        <taxon>Dinosauria</taxon>
        <taxon>Saurischia</taxon>
        <taxon>Theropoda</taxon>
        <taxon>Coelurosauria</taxon>
        <taxon>Aves</taxon>
        <taxon>Neognathae</taxon>
        <taxon>Neoaves</taxon>
        <taxon>Telluraves</taxon>
        <taxon>Australaves</taxon>
        <taxon>Passeriformes</taxon>
        <taxon>Sylvioidea</taxon>
        <taxon>Timaliidae</taxon>
        <taxon>Cyanoderma</taxon>
    </lineage>
</organism>
<dbReference type="PROSITE" id="PS50004">
    <property type="entry name" value="C2"/>
    <property type="match status" value="1"/>
</dbReference>
<dbReference type="SMART" id="SM00239">
    <property type="entry name" value="C2"/>
    <property type="match status" value="1"/>
</dbReference>
<evidence type="ECO:0000313" key="2">
    <source>
        <dbReference type="Ensembl" id="ENSCRFP00000010681.1"/>
    </source>
</evidence>
<reference evidence="2" key="1">
    <citation type="submission" date="2025-08" db="UniProtKB">
        <authorList>
            <consortium name="Ensembl"/>
        </authorList>
    </citation>
    <scope>IDENTIFICATION</scope>
</reference>
<dbReference type="Ensembl" id="ENSCRFT00000011059.1">
    <property type="protein sequence ID" value="ENSCRFP00000010681.1"/>
    <property type="gene ID" value="ENSCRFG00000008337.1"/>
</dbReference>
<dbReference type="GO" id="GO:0010628">
    <property type="term" value="P:positive regulation of gene expression"/>
    <property type="evidence" value="ECO:0007669"/>
    <property type="project" value="TreeGrafter"/>
</dbReference>
<proteinExistence type="predicted"/>
<dbReference type="InterPro" id="IPR035892">
    <property type="entry name" value="C2_domain_sf"/>
</dbReference>
<accession>A0A8C3QSJ6</accession>
<dbReference type="InterPro" id="IPR000008">
    <property type="entry name" value="C2_dom"/>
</dbReference>
<dbReference type="PANTHER" id="PTHR47800">
    <property type="entry name" value="C2 DOMAIN-CONTAINING PROTEIN"/>
    <property type="match status" value="1"/>
</dbReference>
<dbReference type="PANTHER" id="PTHR47800:SF5">
    <property type="entry name" value="FER-1-LIKE PROTEIN 6"/>
    <property type="match status" value="1"/>
</dbReference>
<keyword evidence="3" id="KW-1185">Reference proteome</keyword>
<dbReference type="Gene3D" id="2.60.40.150">
    <property type="entry name" value="C2 domain"/>
    <property type="match status" value="1"/>
</dbReference>
<sequence>IFREWKYFSGACLSLCAAVSKADCYVELKLPTASPSVSRTQVVDNSENPEWNETFQYRIHSAVKNILELTLYDKDVLVSDELTSIVFDLGGMRPGQPLLRTFSLNPEVSLGCSSSLHGSGSACCFIFLCGRGQKGKNQSSVEDKDSKDLRVQAAEIRNGKKPKASCRSCCRDDVAVVFEPQEVFSLINRVMDLRDNSHFCALASSNIDVSGCIGHVQERRNI</sequence>
<dbReference type="AlphaFoldDB" id="A0A8C3QSJ6"/>
<evidence type="ECO:0000259" key="1">
    <source>
        <dbReference type="PROSITE" id="PS50004"/>
    </source>
</evidence>
<evidence type="ECO:0000313" key="3">
    <source>
        <dbReference type="Proteomes" id="UP000694396"/>
    </source>
</evidence>
<feature type="domain" description="C2" evidence="1">
    <location>
        <begin position="1"/>
        <end position="102"/>
    </location>
</feature>
<dbReference type="Pfam" id="PF00168">
    <property type="entry name" value="C2"/>
    <property type="match status" value="1"/>
</dbReference>
<reference evidence="2" key="2">
    <citation type="submission" date="2025-09" db="UniProtKB">
        <authorList>
            <consortium name="Ensembl"/>
        </authorList>
    </citation>
    <scope>IDENTIFICATION</scope>
</reference>
<protein>
    <recommendedName>
        <fullName evidence="1">C2 domain-containing protein</fullName>
    </recommendedName>
</protein>